<dbReference type="InterPro" id="IPR050946">
    <property type="entry name" value="AP-1_TF_bZIP"/>
</dbReference>
<dbReference type="CDD" id="cd12193">
    <property type="entry name" value="bZIP_GCN4"/>
    <property type="match status" value="1"/>
</dbReference>
<accession>A0ABR4MTX6</accession>
<gene>
    <name evidence="6" type="ORF">HOO65_011083</name>
</gene>
<dbReference type="InterPro" id="IPR046347">
    <property type="entry name" value="bZIP_sf"/>
</dbReference>
<dbReference type="Gene3D" id="3.30.160.60">
    <property type="entry name" value="Classic Zinc Finger"/>
    <property type="match status" value="1"/>
</dbReference>
<evidence type="ECO:0000256" key="2">
    <source>
        <dbReference type="ARBA" id="ARBA00023125"/>
    </source>
</evidence>
<evidence type="ECO:0000313" key="7">
    <source>
        <dbReference type="Proteomes" id="UP001610728"/>
    </source>
</evidence>
<comment type="caution">
    <text evidence="6">The sequence shown here is derived from an EMBL/GenBank/DDBJ whole genome shotgun (WGS) entry which is preliminary data.</text>
</comment>
<dbReference type="PROSITE" id="PS00036">
    <property type="entry name" value="BZIP_BASIC"/>
    <property type="match status" value="1"/>
</dbReference>
<evidence type="ECO:0000256" key="3">
    <source>
        <dbReference type="ARBA" id="ARBA00023163"/>
    </source>
</evidence>
<evidence type="ECO:0000313" key="6">
    <source>
        <dbReference type="EMBL" id="KAL2891725.1"/>
    </source>
</evidence>
<dbReference type="Pfam" id="PF07716">
    <property type="entry name" value="bZIP_2"/>
    <property type="match status" value="1"/>
</dbReference>
<evidence type="ECO:0000256" key="1">
    <source>
        <dbReference type="ARBA" id="ARBA00023015"/>
    </source>
</evidence>
<dbReference type="EMBL" id="JABSNW010000001">
    <property type="protein sequence ID" value="KAL2891725.1"/>
    <property type="molecule type" value="Genomic_DNA"/>
</dbReference>
<feature type="domain" description="BZIP" evidence="5">
    <location>
        <begin position="181"/>
        <end position="215"/>
    </location>
</feature>
<dbReference type="PANTHER" id="PTHR11462">
    <property type="entry name" value="JUN TRANSCRIPTION FACTOR-RELATED"/>
    <property type="match status" value="1"/>
</dbReference>
<dbReference type="SUPFAM" id="SSF57959">
    <property type="entry name" value="Leucine zipper domain"/>
    <property type="match status" value="1"/>
</dbReference>
<evidence type="ECO:0000256" key="4">
    <source>
        <dbReference type="SAM" id="Coils"/>
    </source>
</evidence>
<keyword evidence="4" id="KW-0175">Coiled coil</keyword>
<keyword evidence="3" id="KW-0804">Transcription</keyword>
<sequence>MDFSGVDLNELAMLDGPFGSVGEVSHALPIVGTVSPQDLVLSDNFSAPGSSSLSTITTPSLYDGSPTFDVSSNFGASDFDACGTNWFPLFPQETVPAKDSILEGVNSSVCLALSSPSVGSSDILPMSPVASNEHTMTPLRRKGSTTASTRHSAAAGVNAHRRTKPLPPIVVEDPSDTIAMKRARNTLAARKSRERKAQRLEDLEERIVELEKDRDHWKQLYLALCTSQAHVP</sequence>
<evidence type="ECO:0000259" key="5">
    <source>
        <dbReference type="PROSITE" id="PS50217"/>
    </source>
</evidence>
<keyword evidence="1" id="KW-0805">Transcription regulation</keyword>
<dbReference type="PANTHER" id="PTHR11462:SF35">
    <property type="entry name" value="TRANSCRIPTION FACTOR JRA"/>
    <property type="match status" value="1"/>
</dbReference>
<dbReference type="GeneID" id="98115329"/>
<protein>
    <submittedName>
        <fullName evidence="6">Basic-leucine zipper (BZIP) transcription factor</fullName>
    </submittedName>
</protein>
<dbReference type="RefSeq" id="XP_070862905.1">
    <property type="nucleotide sequence ID" value="XM_071006133.1"/>
</dbReference>
<dbReference type="Proteomes" id="UP001610728">
    <property type="component" value="Unassembled WGS sequence"/>
</dbReference>
<organism evidence="6 7">
    <name type="scientific">Ceratocystis lukuohia</name>
    <dbReference type="NCBI Taxonomy" id="2019550"/>
    <lineage>
        <taxon>Eukaryota</taxon>
        <taxon>Fungi</taxon>
        <taxon>Dikarya</taxon>
        <taxon>Ascomycota</taxon>
        <taxon>Pezizomycotina</taxon>
        <taxon>Sordariomycetes</taxon>
        <taxon>Hypocreomycetidae</taxon>
        <taxon>Microascales</taxon>
        <taxon>Ceratocystidaceae</taxon>
        <taxon>Ceratocystis</taxon>
    </lineage>
</organism>
<dbReference type="InterPro" id="IPR004827">
    <property type="entry name" value="bZIP"/>
</dbReference>
<feature type="coiled-coil region" evidence="4">
    <location>
        <begin position="193"/>
        <end position="220"/>
    </location>
</feature>
<dbReference type="SMART" id="SM00338">
    <property type="entry name" value="BRLZ"/>
    <property type="match status" value="1"/>
</dbReference>
<keyword evidence="7" id="KW-1185">Reference proteome</keyword>
<proteinExistence type="predicted"/>
<name>A0ABR4MTX6_9PEZI</name>
<reference evidence="6 7" key="1">
    <citation type="submission" date="2020-05" db="EMBL/GenBank/DDBJ databases">
        <title>Ceratocystis lukuohia genome.</title>
        <authorList>
            <person name="Harrington T.C."/>
            <person name="Kim K."/>
            <person name="Mayers C.G."/>
        </authorList>
    </citation>
    <scope>NUCLEOTIDE SEQUENCE [LARGE SCALE GENOMIC DNA]</scope>
    <source>
        <strain evidence="6 7">C4212</strain>
    </source>
</reference>
<dbReference type="PROSITE" id="PS50217">
    <property type="entry name" value="BZIP"/>
    <property type="match status" value="1"/>
</dbReference>
<keyword evidence="2" id="KW-0238">DNA-binding</keyword>